<evidence type="ECO:0008006" key="4">
    <source>
        <dbReference type="Google" id="ProtNLM"/>
    </source>
</evidence>
<protein>
    <recommendedName>
        <fullName evidence="4">Transporter</fullName>
    </recommendedName>
</protein>
<name>A0A0C2RVK4_9BACL</name>
<proteinExistence type="predicted"/>
<evidence type="ECO:0000313" key="3">
    <source>
        <dbReference type="Proteomes" id="UP000031938"/>
    </source>
</evidence>
<gene>
    <name evidence="2" type="ORF">KP78_21480</name>
</gene>
<feature type="compositionally biased region" description="Pro residues" evidence="1">
    <location>
        <begin position="70"/>
        <end position="83"/>
    </location>
</feature>
<dbReference type="STRING" id="889306.KP78_21480"/>
<feature type="compositionally biased region" description="Low complexity" evidence="1">
    <location>
        <begin position="54"/>
        <end position="69"/>
    </location>
</feature>
<organism evidence="2 3">
    <name type="scientific">Jeotgalibacillus soli</name>
    <dbReference type="NCBI Taxonomy" id="889306"/>
    <lineage>
        <taxon>Bacteria</taxon>
        <taxon>Bacillati</taxon>
        <taxon>Bacillota</taxon>
        <taxon>Bacilli</taxon>
        <taxon>Bacillales</taxon>
        <taxon>Caryophanaceae</taxon>
        <taxon>Jeotgalibacillus</taxon>
    </lineage>
</organism>
<reference evidence="2 3" key="1">
    <citation type="submission" date="2015-01" db="EMBL/GenBank/DDBJ databases">
        <title>Genome sequencing of Jeotgalibacillus soli.</title>
        <authorList>
            <person name="Goh K.M."/>
            <person name="Chan K.-G."/>
            <person name="Yaakop A.S."/>
            <person name="Ee R."/>
            <person name="Gan H.M."/>
            <person name="Chan C.S."/>
        </authorList>
    </citation>
    <scope>NUCLEOTIDE SEQUENCE [LARGE SCALE GENOMIC DNA]</scope>
    <source>
        <strain evidence="2 3">P9</strain>
    </source>
</reference>
<comment type="caution">
    <text evidence="2">The sequence shown here is derived from an EMBL/GenBank/DDBJ whole genome shotgun (WGS) entry which is preliminary data.</text>
</comment>
<dbReference type="EMBL" id="JXRP01000017">
    <property type="protein sequence ID" value="KIL45799.1"/>
    <property type="molecule type" value="Genomic_DNA"/>
</dbReference>
<dbReference type="RefSeq" id="WP_041088551.1">
    <property type="nucleotide sequence ID" value="NZ_JXRP01000017.1"/>
</dbReference>
<sequence length="155" mass="17052">MYRNPYGDPHIYYENVDYEFRISPPAGGIPFPGSGAGTSGGLPFPGGGPGPGSGFPFPAGGSQSQSSGPPASPPPQQIPPKPFRPQGTTTFMVDPNVIRPCLFRFTYIWLTNGSSFWYYPIVIGRNSVGGFHWDRRRFRWVYLALDTRFIDVVSC</sequence>
<accession>A0A0C2RVK4</accession>
<dbReference type="AlphaFoldDB" id="A0A0C2RVK4"/>
<feature type="region of interest" description="Disordered" evidence="1">
    <location>
        <begin position="29"/>
        <end position="86"/>
    </location>
</feature>
<evidence type="ECO:0000313" key="2">
    <source>
        <dbReference type="EMBL" id="KIL45799.1"/>
    </source>
</evidence>
<feature type="compositionally biased region" description="Gly residues" evidence="1">
    <location>
        <begin position="34"/>
        <end position="53"/>
    </location>
</feature>
<keyword evidence="3" id="KW-1185">Reference proteome</keyword>
<dbReference type="Proteomes" id="UP000031938">
    <property type="component" value="Unassembled WGS sequence"/>
</dbReference>
<dbReference type="OrthoDB" id="2068061at2"/>
<evidence type="ECO:0000256" key="1">
    <source>
        <dbReference type="SAM" id="MobiDB-lite"/>
    </source>
</evidence>